<reference evidence="3 4" key="1">
    <citation type="submission" date="2021-06" db="EMBL/GenBank/DDBJ databases">
        <authorList>
            <person name="Lee D.H."/>
        </authorList>
    </citation>
    <scope>NUCLEOTIDE SEQUENCE [LARGE SCALE GENOMIC DNA]</scope>
    <source>
        <strain evidence="3 4">MMS21-HV4-11</strain>
    </source>
</reference>
<name>A0ABS6IMN9_9HYPH</name>
<proteinExistence type="predicted"/>
<dbReference type="EMBL" id="JAHOPB010000001">
    <property type="protein sequence ID" value="MBU8875027.1"/>
    <property type="molecule type" value="Genomic_DNA"/>
</dbReference>
<dbReference type="InterPro" id="IPR050710">
    <property type="entry name" value="Band7/mec-2_domain"/>
</dbReference>
<dbReference type="PANTHER" id="PTHR43327:SF10">
    <property type="entry name" value="STOMATIN-LIKE PROTEIN 2, MITOCHONDRIAL"/>
    <property type="match status" value="1"/>
</dbReference>
<dbReference type="InterPro" id="IPR018080">
    <property type="entry name" value="Band_7/stomatin-like_CS"/>
</dbReference>
<sequence>MSGALIFVLAVVLVALVLIFAGVKTVSQGTNWTIERFGRYTRTLAPGLHFIVPFVDTVGRKMNMQENVLDIPGQKVITKDNATVQVDAVAFYQVVDAARAAYEVQNLHLAITNLALTNIRSVMGNMALDEALSKRNDINNTLLAVIDQATGPWGVKVLRIEVKDIAPPEDIVVAMGRQMKAEREKRATILEAEGVRESSIQRAEGEKQSAILTAEGRREAAFRDAEARERMAQAEAKATSVVAEAIAGNGVQATNYFLGTKYVEALSKMGSSPNAKVFFLPVEAAGVMASIAGIGELAKEAQARGVEASGRPRGSVPNAG</sequence>
<keyword evidence="4" id="KW-1185">Reference proteome</keyword>
<protein>
    <recommendedName>
        <fullName evidence="1">Protein QmcA</fullName>
    </recommendedName>
</protein>
<dbReference type="Pfam" id="PF01145">
    <property type="entry name" value="Band_7"/>
    <property type="match status" value="1"/>
</dbReference>
<dbReference type="RefSeq" id="WP_216963882.1">
    <property type="nucleotide sequence ID" value="NZ_JAHOPB010000001.1"/>
</dbReference>
<evidence type="ECO:0000313" key="3">
    <source>
        <dbReference type="EMBL" id="MBU8875027.1"/>
    </source>
</evidence>
<dbReference type="Proteomes" id="UP000727907">
    <property type="component" value="Unassembled WGS sequence"/>
</dbReference>
<evidence type="ECO:0000313" key="4">
    <source>
        <dbReference type="Proteomes" id="UP000727907"/>
    </source>
</evidence>
<dbReference type="PANTHER" id="PTHR43327">
    <property type="entry name" value="STOMATIN-LIKE PROTEIN 2, MITOCHONDRIAL"/>
    <property type="match status" value="1"/>
</dbReference>
<gene>
    <name evidence="3" type="ORF">KQ910_14715</name>
</gene>
<dbReference type="PROSITE" id="PS01270">
    <property type="entry name" value="BAND_7"/>
    <property type="match status" value="1"/>
</dbReference>
<comment type="caution">
    <text evidence="3">The sequence shown here is derived from an EMBL/GenBank/DDBJ whole genome shotgun (WGS) entry which is preliminary data.</text>
</comment>
<evidence type="ECO:0000256" key="1">
    <source>
        <dbReference type="ARBA" id="ARBA00017055"/>
    </source>
</evidence>
<organism evidence="3 4">
    <name type="scientific">Reyranella humidisoli</name>
    <dbReference type="NCBI Taxonomy" id="2849149"/>
    <lineage>
        <taxon>Bacteria</taxon>
        <taxon>Pseudomonadati</taxon>
        <taxon>Pseudomonadota</taxon>
        <taxon>Alphaproteobacteria</taxon>
        <taxon>Hyphomicrobiales</taxon>
        <taxon>Reyranellaceae</taxon>
        <taxon>Reyranella</taxon>
    </lineage>
</organism>
<accession>A0ABS6IMN9</accession>
<dbReference type="CDD" id="cd08829">
    <property type="entry name" value="SPFH_paraslipin"/>
    <property type="match status" value="1"/>
</dbReference>
<evidence type="ECO:0000259" key="2">
    <source>
        <dbReference type="SMART" id="SM00244"/>
    </source>
</evidence>
<feature type="domain" description="Band 7" evidence="2">
    <location>
        <begin position="21"/>
        <end position="179"/>
    </location>
</feature>
<dbReference type="SMART" id="SM00244">
    <property type="entry name" value="PHB"/>
    <property type="match status" value="1"/>
</dbReference>
<dbReference type="InterPro" id="IPR001107">
    <property type="entry name" value="Band_7"/>
</dbReference>